<feature type="transmembrane region" description="Helical" evidence="1">
    <location>
        <begin position="95"/>
        <end position="114"/>
    </location>
</feature>
<organism evidence="3 4">
    <name type="scientific">Thiohalomonas denitrificans</name>
    <dbReference type="NCBI Taxonomy" id="415747"/>
    <lineage>
        <taxon>Bacteria</taxon>
        <taxon>Pseudomonadati</taxon>
        <taxon>Pseudomonadota</taxon>
        <taxon>Gammaproteobacteria</taxon>
        <taxon>Thiohalomonadales</taxon>
        <taxon>Thiohalomonadaceae</taxon>
        <taxon>Thiohalomonas</taxon>
    </lineage>
</organism>
<evidence type="ECO:0000256" key="1">
    <source>
        <dbReference type="SAM" id="Phobius"/>
    </source>
</evidence>
<keyword evidence="1" id="KW-0472">Membrane</keyword>
<feature type="domain" description="DUF2231" evidence="2">
    <location>
        <begin position="24"/>
        <end position="156"/>
    </location>
</feature>
<reference evidence="3 4" key="1">
    <citation type="submission" date="2016-10" db="EMBL/GenBank/DDBJ databases">
        <authorList>
            <person name="de Groot N.N."/>
        </authorList>
    </citation>
    <scope>NUCLEOTIDE SEQUENCE [LARGE SCALE GENOMIC DNA]</scope>
    <source>
        <strain evidence="3 4">HLD2</strain>
    </source>
</reference>
<dbReference type="EMBL" id="FMWD01000005">
    <property type="protein sequence ID" value="SCZ60329.1"/>
    <property type="molecule type" value="Genomic_DNA"/>
</dbReference>
<dbReference type="InterPro" id="IPR019251">
    <property type="entry name" value="DUF2231_TM"/>
</dbReference>
<proteinExistence type="predicted"/>
<dbReference type="Proteomes" id="UP000199648">
    <property type="component" value="Unassembled WGS sequence"/>
</dbReference>
<protein>
    <submittedName>
        <fullName evidence="3">Uncharacterized membrane protein</fullName>
    </submittedName>
</protein>
<accession>A0A1G5QGK5</accession>
<gene>
    <name evidence="3" type="ORF">SAMN03097708_02033</name>
</gene>
<sequence length="164" mass="18131">MMEEEKRNRHRDIRIPSTAAIYNHPLHPMLVTFPIAFFTGTLFSDIAFLWSGDPFWARAAFWLVLSGLVGGAAAAIAGITDFLTVVAIRNKIRSWGHFLAAIALLSFASANMVLRLDDPGAVVFPWGIFLSVVTMLMLAFTGYLGGKLVFHELVGTYLTEEEEP</sequence>
<keyword evidence="1" id="KW-1133">Transmembrane helix</keyword>
<evidence type="ECO:0000259" key="2">
    <source>
        <dbReference type="Pfam" id="PF09990"/>
    </source>
</evidence>
<dbReference type="InterPro" id="IPR016923">
    <property type="entry name" value="UCP029509"/>
</dbReference>
<evidence type="ECO:0000313" key="4">
    <source>
        <dbReference type="Proteomes" id="UP000199648"/>
    </source>
</evidence>
<feature type="transmembrane region" description="Helical" evidence="1">
    <location>
        <begin position="126"/>
        <end position="145"/>
    </location>
</feature>
<feature type="transmembrane region" description="Helical" evidence="1">
    <location>
        <begin position="62"/>
        <end position="88"/>
    </location>
</feature>
<dbReference type="STRING" id="415747.SAMN03097708_02033"/>
<keyword evidence="1" id="KW-0812">Transmembrane</keyword>
<feature type="transmembrane region" description="Helical" evidence="1">
    <location>
        <begin position="30"/>
        <end position="50"/>
    </location>
</feature>
<name>A0A1G5QGK5_9GAMM</name>
<keyword evidence="4" id="KW-1185">Reference proteome</keyword>
<dbReference type="Pfam" id="PF09990">
    <property type="entry name" value="DUF2231"/>
    <property type="match status" value="1"/>
</dbReference>
<dbReference type="PIRSF" id="PIRSF029509">
    <property type="entry name" value="UCP029509"/>
    <property type="match status" value="1"/>
</dbReference>
<evidence type="ECO:0000313" key="3">
    <source>
        <dbReference type="EMBL" id="SCZ60329.1"/>
    </source>
</evidence>
<dbReference type="AlphaFoldDB" id="A0A1G5QGK5"/>